<reference evidence="1 2" key="1">
    <citation type="submission" date="2017-08" db="EMBL/GenBank/DDBJ databases">
        <authorList>
            <person name="de Groot N.N."/>
        </authorList>
    </citation>
    <scope>NUCLEOTIDE SEQUENCE [LARGE SCALE GENOMIC DNA]</scope>
    <source>
        <strain evidence="1 2">PfR 37</strain>
    </source>
</reference>
<dbReference type="SMART" id="SM00855">
    <property type="entry name" value="PGAM"/>
    <property type="match status" value="1"/>
</dbReference>
<dbReference type="InterPro" id="IPR013078">
    <property type="entry name" value="His_Pase_superF_clade-1"/>
</dbReference>
<protein>
    <submittedName>
        <fullName evidence="1">Phosphoglycerate kinase</fullName>
    </submittedName>
</protein>
<proteinExistence type="predicted"/>
<dbReference type="CDD" id="cd07067">
    <property type="entry name" value="HP_PGM_like"/>
    <property type="match status" value="1"/>
</dbReference>
<dbReference type="PANTHER" id="PTHR48100">
    <property type="entry name" value="BROAD-SPECIFICITY PHOSPHATASE YOR283W-RELATED"/>
    <property type="match status" value="1"/>
</dbReference>
<comment type="caution">
    <text evidence="1">The sequence shown here is derived from an EMBL/GenBank/DDBJ whole genome shotgun (WGS) entry which is preliminary data.</text>
</comment>
<sequence length="208" mass="22988">MRRVRLIRHGQSAANAGQASRDHASIPLTPLGLEQARMIAGSFSVAPDLIVASPFARAQATAQATAATFPGTAIETWAVEEFTYLAPDRCVDTTVAQRKSWVDAYWLKSDPTYRDGAGAESYHDFVAQAQAFFDRLEEHPAGSIAVFSHGQYLNAVAWLLERKPRVLDVQAMADWRTYEIENHIRNGGGYSLSRRAGDIAWPLNIEQI</sequence>
<dbReference type="AlphaFoldDB" id="A0A2N1E3G3"/>
<dbReference type="Pfam" id="PF00300">
    <property type="entry name" value="His_Phos_1"/>
    <property type="match status" value="1"/>
</dbReference>
<dbReference type="InterPro" id="IPR050275">
    <property type="entry name" value="PGM_Phosphatase"/>
</dbReference>
<dbReference type="SUPFAM" id="SSF53254">
    <property type="entry name" value="Phosphoglycerate mutase-like"/>
    <property type="match status" value="1"/>
</dbReference>
<organism evidence="1 2">
    <name type="scientific">Pseudomonas fluorescens</name>
    <dbReference type="NCBI Taxonomy" id="294"/>
    <lineage>
        <taxon>Bacteria</taxon>
        <taxon>Pseudomonadati</taxon>
        <taxon>Pseudomonadota</taxon>
        <taxon>Gammaproteobacteria</taxon>
        <taxon>Pseudomonadales</taxon>
        <taxon>Pseudomonadaceae</taxon>
        <taxon>Pseudomonas</taxon>
    </lineage>
</organism>
<dbReference type="EMBL" id="NVXX01000023">
    <property type="protein sequence ID" value="PKH19026.1"/>
    <property type="molecule type" value="Genomic_DNA"/>
</dbReference>
<dbReference type="GO" id="GO:0016301">
    <property type="term" value="F:kinase activity"/>
    <property type="evidence" value="ECO:0007669"/>
    <property type="project" value="UniProtKB-KW"/>
</dbReference>
<dbReference type="Gene3D" id="3.40.50.1240">
    <property type="entry name" value="Phosphoglycerate mutase-like"/>
    <property type="match status" value="1"/>
</dbReference>
<dbReference type="PROSITE" id="PS00175">
    <property type="entry name" value="PG_MUTASE"/>
    <property type="match status" value="1"/>
</dbReference>
<dbReference type="InterPro" id="IPR029033">
    <property type="entry name" value="His_PPase_superfam"/>
</dbReference>
<name>A0A2N1E3G3_PSEFL</name>
<dbReference type="Proteomes" id="UP000233564">
    <property type="component" value="Unassembled WGS sequence"/>
</dbReference>
<accession>A0A2N1E3G3</accession>
<dbReference type="GO" id="GO:0016791">
    <property type="term" value="F:phosphatase activity"/>
    <property type="evidence" value="ECO:0007669"/>
    <property type="project" value="TreeGrafter"/>
</dbReference>
<evidence type="ECO:0000313" key="2">
    <source>
        <dbReference type="Proteomes" id="UP000233564"/>
    </source>
</evidence>
<dbReference type="InterPro" id="IPR001345">
    <property type="entry name" value="PG/BPGM_mutase_AS"/>
</dbReference>
<keyword evidence="1" id="KW-0418">Kinase</keyword>
<evidence type="ECO:0000313" key="1">
    <source>
        <dbReference type="EMBL" id="PKH19026.1"/>
    </source>
</evidence>
<keyword evidence="1" id="KW-0808">Transferase</keyword>
<gene>
    <name evidence="1" type="ORF">CIB54_16825</name>
</gene>
<dbReference type="RefSeq" id="WP_101220353.1">
    <property type="nucleotide sequence ID" value="NZ_KZ478001.1"/>
</dbReference>